<evidence type="ECO:0000256" key="4">
    <source>
        <dbReference type="ARBA" id="ARBA00022741"/>
    </source>
</evidence>
<evidence type="ECO:0000256" key="2">
    <source>
        <dbReference type="ARBA" id="ARBA00022490"/>
    </source>
</evidence>
<dbReference type="InterPro" id="IPR001977">
    <property type="entry name" value="Depp_CoAkinase"/>
</dbReference>
<dbReference type="HAMAP" id="MF_00376">
    <property type="entry name" value="Dephospho_CoA_kinase"/>
    <property type="match status" value="1"/>
</dbReference>
<dbReference type="PANTHER" id="PTHR10695">
    <property type="entry name" value="DEPHOSPHO-COA KINASE-RELATED"/>
    <property type="match status" value="1"/>
</dbReference>
<reference evidence="9" key="1">
    <citation type="journal article" date="2020" name="bioRxiv">
        <title>Comparative genomics of Chlamydomonas.</title>
        <authorList>
            <person name="Craig R.J."/>
            <person name="Hasan A.R."/>
            <person name="Ness R.W."/>
            <person name="Keightley P.D."/>
        </authorList>
    </citation>
    <scope>NUCLEOTIDE SEQUENCE</scope>
    <source>
        <strain evidence="9">CCAP 11/173</strain>
    </source>
</reference>
<evidence type="ECO:0008006" key="11">
    <source>
        <dbReference type="Google" id="ProtNLM"/>
    </source>
</evidence>
<comment type="caution">
    <text evidence="9">The sequence shown here is derived from an EMBL/GenBank/DDBJ whole genome shotgun (WGS) entry which is preliminary data.</text>
</comment>
<keyword evidence="8" id="KW-0472">Membrane</keyword>
<sequence length="223" mass="24292">MRVVGLTGGIATGKSTVSRELSAQGIPVVDCDQLAHAATSKGSWGWKRVVQAFGRDILTPDGEIDRERLGAVVFSDAAARRRLNAATHLPVALSLARALLVHWLSFKWLVVVDMPLLFETKSHKLTRPNVLVTCTPEQQVSRLVGRDGGSMERAQARIAAQMPLEAKRRLADVVIDNDGSLEQLRGQVRRLSERLRRGSLLWGVLTSPLAVAALVAAAVLRLR</sequence>
<evidence type="ECO:0000256" key="3">
    <source>
        <dbReference type="ARBA" id="ARBA00022679"/>
    </source>
</evidence>
<keyword evidence="8" id="KW-1133">Transmembrane helix</keyword>
<dbReference type="SUPFAM" id="SSF52540">
    <property type="entry name" value="P-loop containing nucleoside triphosphate hydrolases"/>
    <property type="match status" value="1"/>
</dbReference>
<keyword evidence="5" id="KW-0418">Kinase</keyword>
<keyword evidence="7" id="KW-0173">Coenzyme A biosynthesis</keyword>
<keyword evidence="2" id="KW-0963">Cytoplasm</keyword>
<evidence type="ECO:0000256" key="6">
    <source>
        <dbReference type="ARBA" id="ARBA00022840"/>
    </source>
</evidence>
<dbReference type="PROSITE" id="PS51219">
    <property type="entry name" value="DPCK"/>
    <property type="match status" value="1"/>
</dbReference>
<dbReference type="InterPro" id="IPR027417">
    <property type="entry name" value="P-loop_NTPase"/>
</dbReference>
<organism evidence="9 10">
    <name type="scientific">Chlamydomonas schloesseri</name>
    <dbReference type="NCBI Taxonomy" id="2026947"/>
    <lineage>
        <taxon>Eukaryota</taxon>
        <taxon>Viridiplantae</taxon>
        <taxon>Chlorophyta</taxon>
        <taxon>core chlorophytes</taxon>
        <taxon>Chlorophyceae</taxon>
        <taxon>CS clade</taxon>
        <taxon>Chlamydomonadales</taxon>
        <taxon>Chlamydomonadaceae</taxon>
        <taxon>Chlamydomonas</taxon>
    </lineage>
</organism>
<comment type="similarity">
    <text evidence="1">Belongs to the CoaE family.</text>
</comment>
<dbReference type="FunFam" id="3.40.50.300:FF:000991">
    <property type="entry name" value="Dephospho-CoA kinase"/>
    <property type="match status" value="1"/>
</dbReference>
<keyword evidence="10" id="KW-1185">Reference proteome</keyword>
<dbReference type="Proteomes" id="UP000613740">
    <property type="component" value="Unassembled WGS sequence"/>
</dbReference>
<dbReference type="EMBL" id="JAEHOD010000016">
    <property type="protein sequence ID" value="KAG2448764.1"/>
    <property type="molecule type" value="Genomic_DNA"/>
</dbReference>
<dbReference type="PANTHER" id="PTHR10695:SF46">
    <property type="entry name" value="BIFUNCTIONAL COENZYME A SYNTHASE-RELATED"/>
    <property type="match status" value="1"/>
</dbReference>
<feature type="transmembrane region" description="Helical" evidence="8">
    <location>
        <begin position="199"/>
        <end position="220"/>
    </location>
</feature>
<keyword evidence="8" id="KW-0812">Transmembrane</keyword>
<dbReference type="OrthoDB" id="247245at2759"/>
<dbReference type="GO" id="GO:0004140">
    <property type="term" value="F:dephospho-CoA kinase activity"/>
    <property type="evidence" value="ECO:0007669"/>
    <property type="project" value="InterPro"/>
</dbReference>
<keyword evidence="4" id="KW-0547">Nucleotide-binding</keyword>
<evidence type="ECO:0000256" key="8">
    <source>
        <dbReference type="SAM" id="Phobius"/>
    </source>
</evidence>
<dbReference type="NCBIfam" id="TIGR00152">
    <property type="entry name" value="dephospho-CoA kinase"/>
    <property type="match status" value="1"/>
</dbReference>
<evidence type="ECO:0000256" key="7">
    <source>
        <dbReference type="ARBA" id="ARBA00022993"/>
    </source>
</evidence>
<dbReference type="GO" id="GO:0005524">
    <property type="term" value="F:ATP binding"/>
    <property type="evidence" value="ECO:0007669"/>
    <property type="project" value="UniProtKB-KW"/>
</dbReference>
<name>A0A836B6J6_9CHLO</name>
<evidence type="ECO:0000313" key="10">
    <source>
        <dbReference type="Proteomes" id="UP000613740"/>
    </source>
</evidence>
<dbReference type="Pfam" id="PF01121">
    <property type="entry name" value="CoaE"/>
    <property type="match status" value="1"/>
</dbReference>
<dbReference type="Gene3D" id="3.40.50.300">
    <property type="entry name" value="P-loop containing nucleotide triphosphate hydrolases"/>
    <property type="match status" value="1"/>
</dbReference>
<protein>
    <recommendedName>
        <fullName evidence="11">Dephospho-CoA kinase</fullName>
    </recommendedName>
</protein>
<dbReference type="CDD" id="cd02022">
    <property type="entry name" value="DPCK"/>
    <property type="match status" value="1"/>
</dbReference>
<evidence type="ECO:0000256" key="5">
    <source>
        <dbReference type="ARBA" id="ARBA00022777"/>
    </source>
</evidence>
<keyword evidence="3" id="KW-0808">Transferase</keyword>
<evidence type="ECO:0000313" key="9">
    <source>
        <dbReference type="EMBL" id="KAG2448764.1"/>
    </source>
</evidence>
<dbReference type="GO" id="GO:0015937">
    <property type="term" value="P:coenzyme A biosynthetic process"/>
    <property type="evidence" value="ECO:0007669"/>
    <property type="project" value="UniProtKB-KW"/>
</dbReference>
<gene>
    <name evidence="9" type="ORF">HYH02_006118</name>
</gene>
<keyword evidence="6" id="KW-0067">ATP-binding</keyword>
<evidence type="ECO:0000256" key="1">
    <source>
        <dbReference type="ARBA" id="ARBA00009018"/>
    </source>
</evidence>
<proteinExistence type="inferred from homology"/>
<accession>A0A836B6J6</accession>
<dbReference type="AlphaFoldDB" id="A0A836B6J6"/>